<dbReference type="GO" id="GO:0046100">
    <property type="term" value="P:hypoxanthine metabolic process"/>
    <property type="evidence" value="ECO:0007669"/>
    <property type="project" value="TreeGrafter"/>
</dbReference>
<comment type="cofactor">
    <cofactor evidence="1 15">
        <name>Mg(2+)</name>
        <dbReference type="ChEBI" id="CHEBI:18420"/>
    </cofactor>
</comment>
<organism evidence="18 19">
    <name type="scientific">Prolixibacter denitrificans</name>
    <dbReference type="NCBI Taxonomy" id="1541063"/>
    <lineage>
        <taxon>Bacteria</taxon>
        <taxon>Pseudomonadati</taxon>
        <taxon>Bacteroidota</taxon>
        <taxon>Bacteroidia</taxon>
        <taxon>Marinilabiliales</taxon>
        <taxon>Prolixibacteraceae</taxon>
        <taxon>Prolixibacter</taxon>
    </lineage>
</organism>
<evidence type="ECO:0000256" key="5">
    <source>
        <dbReference type="ARBA" id="ARBA00011895"/>
    </source>
</evidence>
<comment type="catalytic activity">
    <reaction evidence="13">
        <text>GMP + diphosphate = guanine + 5-phospho-alpha-D-ribose 1-diphosphate</text>
        <dbReference type="Rhea" id="RHEA:25424"/>
        <dbReference type="ChEBI" id="CHEBI:16235"/>
        <dbReference type="ChEBI" id="CHEBI:33019"/>
        <dbReference type="ChEBI" id="CHEBI:58017"/>
        <dbReference type="ChEBI" id="CHEBI:58115"/>
        <dbReference type="EC" id="2.4.2.8"/>
    </reaction>
    <physiologicalReaction direction="right-to-left" evidence="13">
        <dbReference type="Rhea" id="RHEA:25426"/>
    </physiologicalReaction>
</comment>
<keyword evidence="10 15" id="KW-0660">Purine salvage</keyword>
<comment type="catalytic activity">
    <reaction evidence="14">
        <text>IMP + diphosphate = hypoxanthine + 5-phospho-alpha-D-ribose 1-diphosphate</text>
        <dbReference type="Rhea" id="RHEA:17973"/>
        <dbReference type="ChEBI" id="CHEBI:17368"/>
        <dbReference type="ChEBI" id="CHEBI:33019"/>
        <dbReference type="ChEBI" id="CHEBI:58017"/>
        <dbReference type="ChEBI" id="CHEBI:58053"/>
        <dbReference type="EC" id="2.4.2.8"/>
    </reaction>
    <physiologicalReaction direction="right-to-left" evidence="14">
        <dbReference type="Rhea" id="RHEA:17975"/>
    </physiologicalReaction>
</comment>
<dbReference type="Gene3D" id="3.40.50.2020">
    <property type="match status" value="1"/>
</dbReference>
<gene>
    <name evidence="18" type="ORF">CLV93_10994</name>
    <name evidence="17" type="ORF">JCM18694_12890</name>
</gene>
<comment type="subcellular location">
    <subcellularLocation>
        <location evidence="2 15">Cytoplasm</location>
    </subcellularLocation>
</comment>
<dbReference type="InterPro" id="IPR005904">
    <property type="entry name" value="Hxn_phspho_trans"/>
</dbReference>
<keyword evidence="20" id="KW-1185">Reference proteome</keyword>
<dbReference type="GO" id="GO:0000287">
    <property type="term" value="F:magnesium ion binding"/>
    <property type="evidence" value="ECO:0007669"/>
    <property type="project" value="TreeGrafter"/>
</dbReference>
<dbReference type="InterPro" id="IPR000836">
    <property type="entry name" value="PRTase_dom"/>
</dbReference>
<evidence type="ECO:0000313" key="20">
    <source>
        <dbReference type="Proteomes" id="UP000396862"/>
    </source>
</evidence>
<dbReference type="EMBL" id="PYGC01000009">
    <property type="protein sequence ID" value="PSK81488.1"/>
    <property type="molecule type" value="Genomic_DNA"/>
</dbReference>
<evidence type="ECO:0000256" key="10">
    <source>
        <dbReference type="ARBA" id="ARBA00022726"/>
    </source>
</evidence>
<evidence type="ECO:0000256" key="1">
    <source>
        <dbReference type="ARBA" id="ARBA00001946"/>
    </source>
</evidence>
<dbReference type="InterPro" id="IPR050408">
    <property type="entry name" value="HGPRT"/>
</dbReference>
<evidence type="ECO:0000259" key="16">
    <source>
        <dbReference type="Pfam" id="PF00156"/>
    </source>
</evidence>
<dbReference type="Proteomes" id="UP000240621">
    <property type="component" value="Unassembled WGS sequence"/>
</dbReference>
<dbReference type="GO" id="GO:0006178">
    <property type="term" value="P:guanine salvage"/>
    <property type="evidence" value="ECO:0007669"/>
    <property type="project" value="TreeGrafter"/>
</dbReference>
<evidence type="ECO:0000256" key="2">
    <source>
        <dbReference type="ARBA" id="ARBA00004496"/>
    </source>
</evidence>
<evidence type="ECO:0000256" key="6">
    <source>
        <dbReference type="ARBA" id="ARBA00022490"/>
    </source>
</evidence>
<dbReference type="SUPFAM" id="SSF53271">
    <property type="entry name" value="PRTase-like"/>
    <property type="match status" value="1"/>
</dbReference>
<dbReference type="PANTHER" id="PTHR43340">
    <property type="entry name" value="HYPOXANTHINE-GUANINE PHOSPHORIBOSYLTRANSFERASE"/>
    <property type="match status" value="1"/>
</dbReference>
<keyword evidence="8 15" id="KW-0808">Transferase</keyword>
<evidence type="ECO:0000313" key="17">
    <source>
        <dbReference type="EMBL" id="GET21043.1"/>
    </source>
</evidence>
<dbReference type="GO" id="GO:0005829">
    <property type="term" value="C:cytosol"/>
    <property type="evidence" value="ECO:0007669"/>
    <property type="project" value="TreeGrafter"/>
</dbReference>
<evidence type="ECO:0000256" key="9">
    <source>
        <dbReference type="ARBA" id="ARBA00022723"/>
    </source>
</evidence>
<evidence type="ECO:0000256" key="12">
    <source>
        <dbReference type="ARBA" id="ARBA00022842"/>
    </source>
</evidence>
<reference evidence="18 19" key="1">
    <citation type="submission" date="2018-03" db="EMBL/GenBank/DDBJ databases">
        <title>Genomic Encyclopedia of Archaeal and Bacterial Type Strains, Phase II (KMG-II): from individual species to whole genera.</title>
        <authorList>
            <person name="Goeker M."/>
        </authorList>
    </citation>
    <scope>NUCLEOTIDE SEQUENCE [LARGE SCALE GENOMIC DNA]</scope>
    <source>
        <strain evidence="18 19">DSM 27267</strain>
    </source>
</reference>
<dbReference type="GO" id="GO:0004422">
    <property type="term" value="F:hypoxanthine phosphoribosyltransferase activity"/>
    <property type="evidence" value="ECO:0007669"/>
    <property type="project" value="InterPro"/>
</dbReference>
<keyword evidence="7 15" id="KW-0328">Glycosyltransferase</keyword>
<dbReference type="AlphaFoldDB" id="A0A2P8C952"/>
<name>A0A2P8C952_9BACT</name>
<protein>
    <recommendedName>
        <fullName evidence="5 15">Hypoxanthine phosphoribosyltransferase</fullName>
        <ecNumber evidence="5 15">2.4.2.8</ecNumber>
    </recommendedName>
</protein>
<proteinExistence type="inferred from homology"/>
<dbReference type="GO" id="GO:0032264">
    <property type="term" value="P:IMP salvage"/>
    <property type="evidence" value="ECO:0007669"/>
    <property type="project" value="UniProtKB-UniPathway"/>
</dbReference>
<dbReference type="GO" id="GO:0032263">
    <property type="term" value="P:GMP salvage"/>
    <property type="evidence" value="ECO:0007669"/>
    <property type="project" value="TreeGrafter"/>
</dbReference>
<feature type="domain" description="Phosphoribosyltransferase" evidence="16">
    <location>
        <begin position="20"/>
        <end position="164"/>
    </location>
</feature>
<evidence type="ECO:0000313" key="19">
    <source>
        <dbReference type="Proteomes" id="UP000240621"/>
    </source>
</evidence>
<dbReference type="GO" id="GO:0006166">
    <property type="term" value="P:purine ribonucleoside salvage"/>
    <property type="evidence" value="ECO:0007669"/>
    <property type="project" value="UniProtKB-KW"/>
</dbReference>
<dbReference type="CDD" id="cd06223">
    <property type="entry name" value="PRTases_typeI"/>
    <property type="match status" value="1"/>
</dbReference>
<dbReference type="NCBIfam" id="TIGR01203">
    <property type="entry name" value="HGPRTase"/>
    <property type="match status" value="1"/>
</dbReference>
<dbReference type="Pfam" id="PF00156">
    <property type="entry name" value="Pribosyltran"/>
    <property type="match status" value="1"/>
</dbReference>
<evidence type="ECO:0000256" key="4">
    <source>
        <dbReference type="ARBA" id="ARBA00008391"/>
    </source>
</evidence>
<dbReference type="OrthoDB" id="9802824at2"/>
<comment type="pathway">
    <text evidence="3 15">Purine metabolism; IMP biosynthesis via salvage pathway; IMP from hypoxanthine: step 1/1.</text>
</comment>
<keyword evidence="6 15" id="KW-0963">Cytoplasm</keyword>
<accession>A0A2P8C952</accession>
<dbReference type="GO" id="GO:0000166">
    <property type="term" value="F:nucleotide binding"/>
    <property type="evidence" value="ECO:0007669"/>
    <property type="project" value="UniProtKB-KW"/>
</dbReference>
<keyword evidence="11 15" id="KW-0547">Nucleotide-binding</keyword>
<evidence type="ECO:0000256" key="3">
    <source>
        <dbReference type="ARBA" id="ARBA00004669"/>
    </source>
</evidence>
<evidence type="ECO:0000313" key="18">
    <source>
        <dbReference type="EMBL" id="PSK81488.1"/>
    </source>
</evidence>
<dbReference type="RefSeq" id="WP_106543166.1">
    <property type="nucleotide sequence ID" value="NZ_BLAU01000001.1"/>
</dbReference>
<comment type="similarity">
    <text evidence="4 15">Belongs to the purine/pyrimidine phosphoribosyltransferase family.</text>
</comment>
<keyword evidence="12 15" id="KW-0460">Magnesium</keyword>
<comment type="caution">
    <text evidence="18">The sequence shown here is derived from an EMBL/GenBank/DDBJ whole genome shotgun (WGS) entry which is preliminary data.</text>
</comment>
<evidence type="ECO:0000256" key="14">
    <source>
        <dbReference type="ARBA" id="ARBA00049402"/>
    </source>
</evidence>
<evidence type="ECO:0000256" key="7">
    <source>
        <dbReference type="ARBA" id="ARBA00022676"/>
    </source>
</evidence>
<dbReference type="Proteomes" id="UP000396862">
    <property type="component" value="Unassembled WGS sequence"/>
</dbReference>
<dbReference type="UniPathway" id="UPA00591">
    <property type="reaction ID" value="UER00648"/>
</dbReference>
<keyword evidence="9 15" id="KW-0479">Metal-binding</keyword>
<dbReference type="PANTHER" id="PTHR43340:SF1">
    <property type="entry name" value="HYPOXANTHINE PHOSPHORIBOSYLTRANSFERASE"/>
    <property type="match status" value="1"/>
</dbReference>
<evidence type="ECO:0000256" key="8">
    <source>
        <dbReference type="ARBA" id="ARBA00022679"/>
    </source>
</evidence>
<evidence type="ECO:0000256" key="11">
    <source>
        <dbReference type="ARBA" id="ARBA00022741"/>
    </source>
</evidence>
<evidence type="ECO:0000256" key="13">
    <source>
        <dbReference type="ARBA" id="ARBA00048811"/>
    </source>
</evidence>
<dbReference type="InterPro" id="IPR029057">
    <property type="entry name" value="PRTase-like"/>
</dbReference>
<evidence type="ECO:0000256" key="15">
    <source>
        <dbReference type="RuleBase" id="RU364099"/>
    </source>
</evidence>
<sequence>MKRIKLWDKEFEISIPEGKIQEAIQKMADQMKSELEGKEVVFLCILNGSFIFSADLMKKLELLDAQITFLKLASYSGTQSTGNLKELIGLNEDLQGRNVVILEDIVDSGFTITDVVRQVKEKGAADVKVATLLFKPDALKTEAKLDYVGLEIPNDFIVGYGLDYDGRGRNLKDIYTLVPD</sequence>
<dbReference type="EMBL" id="BLAU01000001">
    <property type="protein sequence ID" value="GET21043.1"/>
    <property type="molecule type" value="Genomic_DNA"/>
</dbReference>
<reference evidence="17 20" key="2">
    <citation type="submission" date="2019-10" db="EMBL/GenBank/DDBJ databases">
        <title>Prolixibacter strains distinguished by the presence of nitrate reductase genes were adept at nitrate-dependent anaerobic corrosion of metallic iron and carbon steel.</title>
        <authorList>
            <person name="Iino T."/>
            <person name="Shono N."/>
            <person name="Ito K."/>
            <person name="Nakamura R."/>
            <person name="Sueoka K."/>
            <person name="Harayama S."/>
            <person name="Ohkuma M."/>
        </authorList>
    </citation>
    <scope>NUCLEOTIDE SEQUENCE [LARGE SCALE GENOMIC DNA]</scope>
    <source>
        <strain evidence="17 20">MIC1-1</strain>
    </source>
</reference>
<dbReference type="EC" id="2.4.2.8" evidence="5 15"/>